<evidence type="ECO:0000313" key="7">
    <source>
        <dbReference type="Proteomes" id="UP000285820"/>
    </source>
</evidence>
<dbReference type="Proteomes" id="UP000285820">
    <property type="component" value="Unassembled WGS sequence"/>
</dbReference>
<dbReference type="Pfam" id="PF03413">
    <property type="entry name" value="PepSY"/>
    <property type="match status" value="3"/>
</dbReference>
<reference evidence="4" key="1">
    <citation type="submission" date="2015-05" db="EMBL/GenBank/DDBJ databases">
        <authorList>
            <person name="Wang D.B."/>
            <person name="Wang M."/>
        </authorList>
    </citation>
    <scope>NUCLEOTIDE SEQUENCE [LARGE SCALE GENOMIC DNA]</scope>
    <source>
        <strain evidence="4">L1-83</strain>
    </source>
</reference>
<proteinExistence type="predicted"/>
<evidence type="ECO:0000313" key="4">
    <source>
        <dbReference type="EMBL" id="CRL32067.1"/>
    </source>
</evidence>
<feature type="domain" description="PepSY" evidence="2">
    <location>
        <begin position="445"/>
        <end position="505"/>
    </location>
</feature>
<feature type="domain" description="Anti-sigma factor RsgI-like middle" evidence="3">
    <location>
        <begin position="80"/>
        <end position="214"/>
    </location>
</feature>
<evidence type="ECO:0000259" key="2">
    <source>
        <dbReference type="Pfam" id="PF03413"/>
    </source>
</evidence>
<gene>
    <name evidence="5" type="ORF">DWY29_15515</name>
    <name evidence="4" type="ORF">RIL183_12361</name>
</gene>
<keyword evidence="1" id="KW-0472">Membrane</keyword>
<feature type="domain" description="PepSY" evidence="2">
    <location>
        <begin position="260"/>
        <end position="320"/>
    </location>
</feature>
<dbReference type="AlphaFoldDB" id="A0A0M6W9C4"/>
<dbReference type="OrthoDB" id="2236551at2"/>
<dbReference type="Gene3D" id="3.10.450.40">
    <property type="match status" value="3"/>
</dbReference>
<sequence length="512" mass="55463">MTNDELNEKIRQACTHAAPDVLDAVLSDCNEQKGRVILMTTENKKKTWAVRMAGLAAGLCLILGGGLGVRNYQVNHTVDATVSLDVNPSVEIKINQKERILDVIPLNEDGRTIVGDMDFSGSSLDVAVNAIIGSMLQNGYLNELANSVLISVDNNDPVRGMALQERLADEVNKLLQTDSFRGAVLSQTVVKSDELQQMAEQYGITLGKAQLIQEILGKNSLHTFDELAPLSINELNILLGKEGAETHVEVVGTASEKGYIGETKAKEIALAKAGVSESDLTFYTVGLDTHKGVMVYDVEFISGSYEFDCEVNAMTGEIVKFEKEYDGAAVSNVSVEEHGEQSEHSQTEENQAVSNISLEKAKEIALDHAGVKATDATFVKAKSDYEDGRAVFEIEFVVSSGNTIKEYDYEIAASDGSIISYDYGIEGDSTPTAIQAGSSQNTSEISLEKAKEIALSHAGVASANAFEMEGKLDWDDGMSIYEIEFKAGGYEYSYEVDAATGSIVEFDKEWDD</sequence>
<dbReference type="Proteomes" id="UP000049828">
    <property type="component" value="Unassembled WGS sequence"/>
</dbReference>
<reference evidence="5 7" key="3">
    <citation type="submission" date="2018-08" db="EMBL/GenBank/DDBJ databases">
        <title>A genome reference for cultivated species of the human gut microbiota.</title>
        <authorList>
            <person name="Zou Y."/>
            <person name="Xue W."/>
            <person name="Luo G."/>
        </authorList>
    </citation>
    <scope>NUCLEOTIDE SEQUENCE [LARGE SCALE GENOMIC DNA]</scope>
    <source>
        <strain evidence="5 7">AF24-4</strain>
    </source>
</reference>
<feature type="domain" description="PepSY" evidence="2">
    <location>
        <begin position="356"/>
        <end position="420"/>
    </location>
</feature>
<dbReference type="EMBL" id="QRUN01000036">
    <property type="protein sequence ID" value="RGR64930.1"/>
    <property type="molecule type" value="Genomic_DNA"/>
</dbReference>
<feature type="transmembrane region" description="Helical" evidence="1">
    <location>
        <begin position="48"/>
        <end position="69"/>
    </location>
</feature>
<name>A0A0M6W9C4_9FIRM</name>
<dbReference type="EMBL" id="CVRS01000002">
    <property type="protein sequence ID" value="CRL32067.1"/>
    <property type="molecule type" value="Genomic_DNA"/>
</dbReference>
<accession>A0A0M6W9C4</accession>
<evidence type="ECO:0000256" key="1">
    <source>
        <dbReference type="SAM" id="Phobius"/>
    </source>
</evidence>
<organism evidence="4 6">
    <name type="scientific">Roseburia inulinivorans</name>
    <dbReference type="NCBI Taxonomy" id="360807"/>
    <lineage>
        <taxon>Bacteria</taxon>
        <taxon>Bacillati</taxon>
        <taxon>Bacillota</taxon>
        <taxon>Clostridia</taxon>
        <taxon>Lachnospirales</taxon>
        <taxon>Lachnospiraceae</taxon>
        <taxon>Roseburia</taxon>
    </lineage>
</organism>
<dbReference type="STRING" id="360807.ERS852392_02639"/>
<dbReference type="InterPro" id="IPR025711">
    <property type="entry name" value="PepSY"/>
</dbReference>
<evidence type="ECO:0000313" key="5">
    <source>
        <dbReference type="EMBL" id="RGR64930.1"/>
    </source>
</evidence>
<keyword evidence="1" id="KW-1133">Transmembrane helix</keyword>
<reference evidence="6" key="2">
    <citation type="submission" date="2015-05" db="EMBL/GenBank/DDBJ databases">
        <authorList>
            <consortium name="Pathogen Informatics"/>
        </authorList>
    </citation>
    <scope>NUCLEOTIDE SEQUENCE [LARGE SCALE GENOMIC DNA]</scope>
    <source>
        <strain evidence="6">L1-83</strain>
    </source>
</reference>
<dbReference type="RefSeq" id="WP_021923973.1">
    <property type="nucleotide sequence ID" value="NZ_CBCTRZ010000047.1"/>
</dbReference>
<keyword evidence="6" id="KW-1185">Reference proteome</keyword>
<dbReference type="Pfam" id="PF23750">
    <property type="entry name" value="RsgI_M"/>
    <property type="match status" value="1"/>
</dbReference>
<keyword evidence="1" id="KW-0812">Transmembrane</keyword>
<dbReference type="InterPro" id="IPR055431">
    <property type="entry name" value="RsgI_M"/>
</dbReference>
<dbReference type="GeneID" id="75161212"/>
<evidence type="ECO:0000259" key="3">
    <source>
        <dbReference type="Pfam" id="PF23750"/>
    </source>
</evidence>
<protein>
    <submittedName>
        <fullName evidence="5">Cell wall protein</fullName>
    </submittedName>
</protein>
<evidence type="ECO:0000313" key="6">
    <source>
        <dbReference type="Proteomes" id="UP000049828"/>
    </source>
</evidence>